<dbReference type="InterPro" id="IPR008854">
    <property type="entry name" value="TPMT"/>
</dbReference>
<keyword evidence="1" id="KW-0597">Phosphoprotein</keyword>
<keyword evidence="4" id="KW-0949">S-adenosyl-L-methionine</keyword>
<accession>A0A382AAS8</accession>
<dbReference type="EMBL" id="UINC01024634">
    <property type="protein sequence ID" value="SVA98658.1"/>
    <property type="molecule type" value="Genomic_DNA"/>
</dbReference>
<reference evidence="5" key="1">
    <citation type="submission" date="2018-05" db="EMBL/GenBank/DDBJ databases">
        <authorList>
            <person name="Lanie J.A."/>
            <person name="Ng W.-L."/>
            <person name="Kazmierczak K.M."/>
            <person name="Andrzejewski T.M."/>
            <person name="Davidsen T.M."/>
            <person name="Wayne K.J."/>
            <person name="Tettelin H."/>
            <person name="Glass J.I."/>
            <person name="Rusch D."/>
            <person name="Podicherti R."/>
            <person name="Tsui H.-C.T."/>
            <person name="Winkler M.E."/>
        </authorList>
    </citation>
    <scope>NUCLEOTIDE SEQUENCE</scope>
</reference>
<protein>
    <recommendedName>
        <fullName evidence="6">Methyltransferase domain-containing protein</fullName>
    </recommendedName>
</protein>
<dbReference type="Pfam" id="PF05724">
    <property type="entry name" value="TPMT"/>
    <property type="match status" value="1"/>
</dbReference>
<dbReference type="PROSITE" id="PS51585">
    <property type="entry name" value="SAM_MT_TPMT"/>
    <property type="match status" value="1"/>
</dbReference>
<evidence type="ECO:0000256" key="3">
    <source>
        <dbReference type="ARBA" id="ARBA00022679"/>
    </source>
</evidence>
<keyword evidence="2" id="KW-0489">Methyltransferase</keyword>
<evidence type="ECO:0000256" key="1">
    <source>
        <dbReference type="ARBA" id="ARBA00022553"/>
    </source>
</evidence>
<evidence type="ECO:0000313" key="5">
    <source>
        <dbReference type="EMBL" id="SVA98658.1"/>
    </source>
</evidence>
<dbReference type="PANTHER" id="PTHR32183:SF6">
    <property type="entry name" value="CYSTEINE SULFINATE DESULFINASE_CYSTEINE DESULFURASE AND RELATED ENZYMES"/>
    <property type="match status" value="1"/>
</dbReference>
<dbReference type="CDD" id="cd02440">
    <property type="entry name" value="AdoMet_MTases"/>
    <property type="match status" value="1"/>
</dbReference>
<organism evidence="5">
    <name type="scientific">marine metagenome</name>
    <dbReference type="NCBI Taxonomy" id="408172"/>
    <lineage>
        <taxon>unclassified sequences</taxon>
        <taxon>metagenomes</taxon>
        <taxon>ecological metagenomes</taxon>
    </lineage>
</organism>
<proteinExistence type="predicted"/>
<dbReference type="Gene3D" id="3.40.50.150">
    <property type="entry name" value="Vaccinia Virus protein VP39"/>
    <property type="match status" value="1"/>
</dbReference>
<evidence type="ECO:0000256" key="2">
    <source>
        <dbReference type="ARBA" id="ARBA00022603"/>
    </source>
</evidence>
<dbReference type="PANTHER" id="PTHR32183">
    <property type="match status" value="1"/>
</dbReference>
<dbReference type="InterPro" id="IPR029063">
    <property type="entry name" value="SAM-dependent_MTases_sf"/>
</dbReference>
<dbReference type="SUPFAM" id="SSF53335">
    <property type="entry name" value="S-adenosyl-L-methionine-dependent methyltransferases"/>
    <property type="match status" value="1"/>
</dbReference>
<evidence type="ECO:0008006" key="6">
    <source>
        <dbReference type="Google" id="ProtNLM"/>
    </source>
</evidence>
<gene>
    <name evidence="5" type="ORF">METZ01_LOCUS151512</name>
</gene>
<dbReference type="GO" id="GO:0032259">
    <property type="term" value="P:methylation"/>
    <property type="evidence" value="ECO:0007669"/>
    <property type="project" value="UniProtKB-KW"/>
</dbReference>
<keyword evidence="3" id="KW-0808">Transferase</keyword>
<dbReference type="AlphaFoldDB" id="A0A382AAS8"/>
<dbReference type="GO" id="GO:0008757">
    <property type="term" value="F:S-adenosylmethionine-dependent methyltransferase activity"/>
    <property type="evidence" value="ECO:0007669"/>
    <property type="project" value="InterPro"/>
</dbReference>
<name>A0A382AAS8_9ZZZZ</name>
<sequence length="145" mass="16630">MFARKGFDVTAVDFAPSAIQALKALAKESKVPINAIQSNIFKLLPQYNDQFDYVLEQTCFCAIHPTHRKKYERLVYKILQPGGQLIGLWFPLDKILADGGPPWGTTVGEVKRFFFSGWAVEEENFPELSIKPRRGREKLIIFRKQ</sequence>
<evidence type="ECO:0000256" key="4">
    <source>
        <dbReference type="ARBA" id="ARBA00022691"/>
    </source>
</evidence>